<dbReference type="CDD" id="cd18808">
    <property type="entry name" value="SF1_C_Upf1"/>
    <property type="match status" value="1"/>
</dbReference>
<dbReference type="InterPro" id="IPR024402">
    <property type="entry name" value="DUF2726"/>
</dbReference>
<keyword evidence="4" id="KW-0347">Helicase</keyword>
<evidence type="ECO:0000256" key="4">
    <source>
        <dbReference type="ARBA" id="ARBA00022806"/>
    </source>
</evidence>
<dbReference type="SUPFAM" id="SSF52540">
    <property type="entry name" value="P-loop containing nucleoside triphosphate hydrolases"/>
    <property type="match status" value="1"/>
</dbReference>
<evidence type="ECO:0000256" key="5">
    <source>
        <dbReference type="ARBA" id="ARBA00022840"/>
    </source>
</evidence>
<keyword evidence="6" id="KW-0175">Coiled coil</keyword>
<evidence type="ECO:0000256" key="6">
    <source>
        <dbReference type="SAM" id="Coils"/>
    </source>
</evidence>
<keyword evidence="11" id="KW-1185">Reference proteome</keyword>
<dbReference type="RefSeq" id="WP_184804362.1">
    <property type="nucleotide sequence ID" value="NZ_JACHMY010000001.1"/>
</dbReference>
<evidence type="ECO:0000256" key="3">
    <source>
        <dbReference type="ARBA" id="ARBA00022801"/>
    </source>
</evidence>
<dbReference type="PANTHER" id="PTHR43788:SF8">
    <property type="entry name" value="DNA-BINDING PROTEIN SMUBP-2"/>
    <property type="match status" value="1"/>
</dbReference>
<reference evidence="10 11" key="1">
    <citation type="submission" date="2020-08" db="EMBL/GenBank/DDBJ databases">
        <title>Sequencing the genomes of 1000 actinobacteria strains.</title>
        <authorList>
            <person name="Klenk H.-P."/>
        </authorList>
    </citation>
    <scope>NUCLEOTIDE SEQUENCE [LARGE SCALE GENOMIC DNA]</scope>
    <source>
        <strain evidence="10 11">DSM 28967</strain>
    </source>
</reference>
<keyword evidence="3" id="KW-0378">Hydrolase</keyword>
<dbReference type="InterPro" id="IPR041677">
    <property type="entry name" value="DNA2/NAM7_AAA_11"/>
</dbReference>
<keyword evidence="5" id="KW-0067">ATP-binding</keyword>
<name>A0A7W9JFP0_9ACTN</name>
<evidence type="ECO:0000313" key="11">
    <source>
        <dbReference type="Proteomes" id="UP000549971"/>
    </source>
</evidence>
<gene>
    <name evidence="10" type="ORF">HDA39_008005</name>
</gene>
<feature type="domain" description="DUF2726" evidence="7">
    <location>
        <begin position="782"/>
        <end position="903"/>
    </location>
</feature>
<protein>
    <recommendedName>
        <fullName evidence="12">DUF2726 domain-containing protein</fullName>
    </recommendedName>
</protein>
<dbReference type="Gene3D" id="3.40.50.300">
    <property type="entry name" value="P-loop containing nucleotide triphosphate hydrolases"/>
    <property type="match status" value="2"/>
</dbReference>
<feature type="domain" description="DNA2/NAM7 helicase-like C-terminal" evidence="9">
    <location>
        <begin position="546"/>
        <end position="723"/>
    </location>
</feature>
<dbReference type="EMBL" id="JACHMY010000001">
    <property type="protein sequence ID" value="MBB5841271.1"/>
    <property type="molecule type" value="Genomic_DNA"/>
</dbReference>
<evidence type="ECO:0000256" key="2">
    <source>
        <dbReference type="ARBA" id="ARBA00022741"/>
    </source>
</evidence>
<comment type="similarity">
    <text evidence="1">Belongs to the DNA2/NAM7 helicase family.</text>
</comment>
<dbReference type="GO" id="GO:0005524">
    <property type="term" value="F:ATP binding"/>
    <property type="evidence" value="ECO:0007669"/>
    <property type="project" value="UniProtKB-KW"/>
</dbReference>
<sequence>MDDDRSGRWKDKSEKVARWRVLPDGRVEIVYTSNAKAYPYGPERVRVLGRSDRMVADSHQLIEVDGVIWTNATEVCTFTGYGEAWARIFYKTRNGESQSLQAASKVRVVPNAAGRPEVADVLAYWRGIVSRLPDDDPLRPVYDSLGFVHPESALARYLVGAPIESTPLAAAPIYPFRCNLSQRQAVENALTNAVSVIEGPPGTGKTETILNLVANIIASGTQTVGVVSFGNSAVDNVRDKLDELGFGPVIARLGNKDMATAFFDGQQSRTRRVQEFVAGTPAAPDARRLTELDGRLRRLQEAERRRAQLRHDLDAYGLELRHFEKHVQPGDLSQLDRLPLLRRSADRILDYLVETDREENRSGGLVRRIRQYLKFGSLRGLDPSDTAVVLRLQRAFYDRRIDELTTQLAEVDGELSRGNFTALAEEHRLLSRQALHAVLGDRYRRSGTTVFTQANYRSRFTEFAAQHPVLLSTCHSLRANLPSGQLLDYLIVDEASQVSLLAAGAALASCRNLVVVGDLKQLPHIADDAAKGTVAPQPAYDYESHSLLASLSVLYGQALPKTLLREHYRCDPAIIGFCNKSFYGGDLVPFTQSGSGHAMVVRRTVEGNHMRQHTGGGRTNQREIDVINREVIPRECANVRPEDIGITTPYRRQANKVTQTLIEQIEADTVHRFQGRQKDVVIMTTVLDETWRGQTGLKFVDDPQLINVAVSRAAKKFVLVTNHDLLSKSRHVRDLIDYIGYQRLDQGVVDSAVVSVFDLLYREYSRRLRSLAGRLQSGSKYRSENIIWTVLVELLKEPPYEHLTIAPQVLVSNLFPDRSGLTEDQARYVGNRASVDFVVYNRVSNRPLLAIEVDGFKYHEDNPVQLARDALKNQIFEVYDLPLLRLPTTGSDEEARIRAALDAANAR</sequence>
<evidence type="ECO:0008006" key="12">
    <source>
        <dbReference type="Google" id="ProtNLM"/>
    </source>
</evidence>
<keyword evidence="2" id="KW-0547">Nucleotide-binding</keyword>
<evidence type="ECO:0000259" key="7">
    <source>
        <dbReference type="Pfam" id="PF10881"/>
    </source>
</evidence>
<feature type="coiled-coil region" evidence="6">
    <location>
        <begin position="292"/>
        <end position="319"/>
    </location>
</feature>
<evidence type="ECO:0000259" key="9">
    <source>
        <dbReference type="Pfam" id="PF13087"/>
    </source>
</evidence>
<proteinExistence type="inferred from homology"/>
<dbReference type="PANTHER" id="PTHR43788">
    <property type="entry name" value="DNA2/NAM7 HELICASE FAMILY MEMBER"/>
    <property type="match status" value="1"/>
</dbReference>
<comment type="caution">
    <text evidence="10">The sequence shown here is derived from an EMBL/GenBank/DDBJ whole genome shotgun (WGS) entry which is preliminary data.</text>
</comment>
<evidence type="ECO:0000259" key="8">
    <source>
        <dbReference type="Pfam" id="PF13086"/>
    </source>
</evidence>
<dbReference type="AlphaFoldDB" id="A0A7W9JFP0"/>
<accession>A0A7W9JFP0</accession>
<dbReference type="GO" id="GO:0016787">
    <property type="term" value="F:hydrolase activity"/>
    <property type="evidence" value="ECO:0007669"/>
    <property type="project" value="UniProtKB-KW"/>
</dbReference>
<evidence type="ECO:0000313" key="10">
    <source>
        <dbReference type="EMBL" id="MBB5841271.1"/>
    </source>
</evidence>
<organism evidence="10 11">
    <name type="scientific">Kribbella italica</name>
    <dbReference type="NCBI Taxonomy" id="1540520"/>
    <lineage>
        <taxon>Bacteria</taxon>
        <taxon>Bacillati</taxon>
        <taxon>Actinomycetota</taxon>
        <taxon>Actinomycetes</taxon>
        <taxon>Propionibacteriales</taxon>
        <taxon>Kribbellaceae</taxon>
        <taxon>Kribbella</taxon>
    </lineage>
</organism>
<dbReference type="InterPro" id="IPR050534">
    <property type="entry name" value="Coronavir_polyprotein_1ab"/>
</dbReference>
<evidence type="ECO:0000256" key="1">
    <source>
        <dbReference type="ARBA" id="ARBA00007913"/>
    </source>
</evidence>
<dbReference type="Proteomes" id="UP000549971">
    <property type="component" value="Unassembled WGS sequence"/>
</dbReference>
<dbReference type="Pfam" id="PF10881">
    <property type="entry name" value="DUF2726"/>
    <property type="match status" value="1"/>
</dbReference>
<dbReference type="InterPro" id="IPR027417">
    <property type="entry name" value="P-loop_NTPase"/>
</dbReference>
<dbReference type="Pfam" id="PF13086">
    <property type="entry name" value="AAA_11"/>
    <property type="match status" value="1"/>
</dbReference>
<feature type="domain" description="DNA2/NAM7 helicase helicase" evidence="8">
    <location>
        <begin position="178"/>
        <end position="523"/>
    </location>
</feature>
<dbReference type="InterPro" id="IPR041679">
    <property type="entry name" value="DNA2/NAM7-like_C"/>
</dbReference>
<dbReference type="InterPro" id="IPR047187">
    <property type="entry name" value="SF1_C_Upf1"/>
</dbReference>
<dbReference type="GO" id="GO:0043139">
    <property type="term" value="F:5'-3' DNA helicase activity"/>
    <property type="evidence" value="ECO:0007669"/>
    <property type="project" value="TreeGrafter"/>
</dbReference>
<dbReference type="Pfam" id="PF13087">
    <property type="entry name" value="AAA_12"/>
    <property type="match status" value="1"/>
</dbReference>